<dbReference type="InterPro" id="IPR051692">
    <property type="entry name" value="OMP-like"/>
</dbReference>
<dbReference type="Pfam" id="PF13505">
    <property type="entry name" value="OMP_b-brl"/>
    <property type="match status" value="1"/>
</dbReference>
<evidence type="ECO:0000259" key="7">
    <source>
        <dbReference type="Pfam" id="PF13505"/>
    </source>
</evidence>
<keyword evidence="9" id="KW-1185">Reference proteome</keyword>
<comment type="caution">
    <text evidence="8">The sequence shown here is derived from an EMBL/GenBank/DDBJ whole genome shotgun (WGS) entry which is preliminary data.</text>
</comment>
<dbReference type="GO" id="GO:0009279">
    <property type="term" value="C:cell outer membrane"/>
    <property type="evidence" value="ECO:0007669"/>
    <property type="project" value="UniProtKB-SubCell"/>
</dbReference>
<organism evidence="8 9">
    <name type="scientific">Rhodopseudomonas faecalis</name>
    <dbReference type="NCBI Taxonomy" id="99655"/>
    <lineage>
        <taxon>Bacteria</taxon>
        <taxon>Pseudomonadati</taxon>
        <taxon>Pseudomonadota</taxon>
        <taxon>Alphaproteobacteria</taxon>
        <taxon>Hyphomicrobiales</taxon>
        <taxon>Nitrobacteraceae</taxon>
        <taxon>Rhodopseudomonas</taxon>
    </lineage>
</organism>
<comment type="similarity">
    <text evidence="5">Belongs to the Omp25/RopB family.</text>
</comment>
<gene>
    <name evidence="8" type="ORF">BJ122_1157</name>
</gene>
<reference evidence="8 9" key="1">
    <citation type="submission" date="2018-06" db="EMBL/GenBank/DDBJ databases">
        <title>Genomic Encyclopedia of Archaeal and Bacterial Type Strains, Phase II (KMG-II): from individual species to whole genera.</title>
        <authorList>
            <person name="Goeker M."/>
        </authorList>
    </citation>
    <scope>NUCLEOTIDE SEQUENCE [LARGE SCALE GENOMIC DNA]</scope>
    <source>
        <strain evidence="8 9">JCM 11668</strain>
    </source>
</reference>
<evidence type="ECO:0000256" key="2">
    <source>
        <dbReference type="ARBA" id="ARBA00022729"/>
    </source>
</evidence>
<feature type="chain" id="PRO_5016367552" evidence="6">
    <location>
        <begin position="20"/>
        <end position="270"/>
    </location>
</feature>
<keyword evidence="3" id="KW-0472">Membrane</keyword>
<evidence type="ECO:0000256" key="1">
    <source>
        <dbReference type="ARBA" id="ARBA00004442"/>
    </source>
</evidence>
<dbReference type="EMBL" id="QJTI01000015">
    <property type="protein sequence ID" value="PYF01979.1"/>
    <property type="molecule type" value="Genomic_DNA"/>
</dbReference>
<protein>
    <submittedName>
        <fullName evidence="8">Opacity protein-like surface antigen</fullName>
    </submittedName>
</protein>
<evidence type="ECO:0000313" key="9">
    <source>
        <dbReference type="Proteomes" id="UP000248148"/>
    </source>
</evidence>
<accession>A0A318TQR6</accession>
<comment type="subcellular location">
    <subcellularLocation>
        <location evidence="1">Cell outer membrane</location>
    </subcellularLocation>
</comment>
<dbReference type="PANTHER" id="PTHR34001:SF3">
    <property type="entry name" value="BLL7405 PROTEIN"/>
    <property type="match status" value="1"/>
</dbReference>
<keyword evidence="2 6" id="KW-0732">Signal</keyword>
<evidence type="ECO:0000256" key="4">
    <source>
        <dbReference type="ARBA" id="ARBA00023237"/>
    </source>
</evidence>
<dbReference type="OrthoDB" id="8001404at2"/>
<feature type="signal peptide" evidence="6">
    <location>
        <begin position="1"/>
        <end position="19"/>
    </location>
</feature>
<proteinExistence type="inferred from homology"/>
<evidence type="ECO:0000256" key="6">
    <source>
        <dbReference type="SAM" id="SignalP"/>
    </source>
</evidence>
<feature type="domain" description="Outer membrane protein beta-barrel" evidence="7">
    <location>
        <begin position="7"/>
        <end position="270"/>
    </location>
</feature>
<dbReference type="InterPro" id="IPR027385">
    <property type="entry name" value="Beta-barrel_OMP"/>
</dbReference>
<dbReference type="SUPFAM" id="SSF56925">
    <property type="entry name" value="OMPA-like"/>
    <property type="match status" value="1"/>
</dbReference>
<evidence type="ECO:0000256" key="3">
    <source>
        <dbReference type="ARBA" id="ARBA00023136"/>
    </source>
</evidence>
<dbReference type="InterPro" id="IPR011250">
    <property type="entry name" value="OMP/PagP_B-barrel"/>
</dbReference>
<dbReference type="Proteomes" id="UP000248148">
    <property type="component" value="Unassembled WGS sequence"/>
</dbReference>
<name>A0A318TQR6_9BRAD</name>
<keyword evidence="4" id="KW-0998">Cell outer membrane</keyword>
<dbReference type="Gene3D" id="2.40.160.20">
    <property type="match status" value="1"/>
</dbReference>
<dbReference type="RefSeq" id="WP_110781335.1">
    <property type="nucleotide sequence ID" value="NZ_QJTI01000015.1"/>
</dbReference>
<evidence type="ECO:0000256" key="5">
    <source>
        <dbReference type="ARBA" id="ARBA00038306"/>
    </source>
</evidence>
<evidence type="ECO:0000313" key="8">
    <source>
        <dbReference type="EMBL" id="PYF01979.1"/>
    </source>
</evidence>
<dbReference type="AlphaFoldDB" id="A0A318TQR6"/>
<dbReference type="PANTHER" id="PTHR34001">
    <property type="entry name" value="BLL7405 PROTEIN"/>
    <property type="match status" value="1"/>
</dbReference>
<sequence>MRGLVVAVAFGVIAQSAAAADMPLLRGSLLDSPRRYVNWEGFYVGGQASYGTTDSNFVNSTKGVVDQLLAVTVLNAEMNVSSWPVLGKQSSHGQGYGGFVGYNWQWTDVVLGLEANYIHGKFDNSDSNASNPMARCMTLSDGRDHCPAYAADGSISIKDLGSVRARAGWMIGGFLPYMFGAVSLGQADIVRSATIADRLYDAQGGYLGTNFFAKTDVLRGHFIYGYGGGLGIDMMLYEGLFLRAEWEYLKFAAPIDTSVSTVRGGVGYKF</sequence>